<evidence type="ECO:0000313" key="7">
    <source>
        <dbReference type="EMBL" id="MFC6095462.1"/>
    </source>
</evidence>
<feature type="transmembrane region" description="Helical" evidence="5">
    <location>
        <begin position="12"/>
        <end position="32"/>
    </location>
</feature>
<accession>A0ABW1PKU8</accession>
<name>A0ABW1PKU8_9FLAO</name>
<evidence type="ECO:0000256" key="2">
    <source>
        <dbReference type="ARBA" id="ARBA00022692"/>
    </source>
</evidence>
<keyword evidence="2 5" id="KW-0812">Transmembrane</keyword>
<evidence type="ECO:0000259" key="6">
    <source>
        <dbReference type="Pfam" id="PF07291"/>
    </source>
</evidence>
<feature type="transmembrane region" description="Helical" evidence="5">
    <location>
        <begin position="52"/>
        <end position="71"/>
    </location>
</feature>
<keyword evidence="3 5" id="KW-1133">Transmembrane helix</keyword>
<comment type="caution">
    <text evidence="7">The sequence shown here is derived from an EMBL/GenBank/DDBJ whole genome shotgun (WGS) entry which is preliminary data.</text>
</comment>
<organism evidence="7 8">
    <name type="scientific">Flavobacterium qiangtangense</name>
    <dbReference type="NCBI Taxonomy" id="1442595"/>
    <lineage>
        <taxon>Bacteria</taxon>
        <taxon>Pseudomonadati</taxon>
        <taxon>Bacteroidota</taxon>
        <taxon>Flavobacteriia</taxon>
        <taxon>Flavobacteriales</taxon>
        <taxon>Flavobacteriaceae</taxon>
        <taxon>Flavobacterium</taxon>
    </lineage>
</organism>
<evidence type="ECO:0000256" key="4">
    <source>
        <dbReference type="ARBA" id="ARBA00023136"/>
    </source>
</evidence>
<evidence type="ECO:0000256" key="3">
    <source>
        <dbReference type="ARBA" id="ARBA00022989"/>
    </source>
</evidence>
<comment type="subcellular location">
    <subcellularLocation>
        <location evidence="1">Membrane</location>
        <topology evidence="1">Multi-pass membrane protein</topology>
    </subcellularLocation>
</comment>
<evidence type="ECO:0000256" key="1">
    <source>
        <dbReference type="ARBA" id="ARBA00004141"/>
    </source>
</evidence>
<dbReference type="RefSeq" id="WP_379790086.1">
    <property type="nucleotide sequence ID" value="NZ_JBHSQB010000003.1"/>
</dbReference>
<feature type="transmembrane region" description="Helical" evidence="5">
    <location>
        <begin position="150"/>
        <end position="172"/>
    </location>
</feature>
<dbReference type="InterPro" id="IPR009908">
    <property type="entry name" value="Methylamine_util_MauE"/>
</dbReference>
<dbReference type="Pfam" id="PF07291">
    <property type="entry name" value="MauE"/>
    <property type="match status" value="1"/>
</dbReference>
<feature type="domain" description="Methylamine utilisation protein MauE" evidence="6">
    <location>
        <begin position="10"/>
        <end position="135"/>
    </location>
</feature>
<feature type="transmembrane region" description="Helical" evidence="5">
    <location>
        <begin position="120"/>
        <end position="138"/>
    </location>
</feature>
<evidence type="ECO:0000313" key="8">
    <source>
        <dbReference type="Proteomes" id="UP001596287"/>
    </source>
</evidence>
<reference evidence="8" key="1">
    <citation type="journal article" date="2019" name="Int. J. Syst. Evol. Microbiol.">
        <title>The Global Catalogue of Microorganisms (GCM) 10K type strain sequencing project: providing services to taxonomists for standard genome sequencing and annotation.</title>
        <authorList>
            <consortium name="The Broad Institute Genomics Platform"/>
            <consortium name="The Broad Institute Genome Sequencing Center for Infectious Disease"/>
            <person name="Wu L."/>
            <person name="Ma J."/>
        </authorList>
    </citation>
    <scope>NUCLEOTIDE SEQUENCE [LARGE SCALE GENOMIC DNA]</scope>
    <source>
        <strain evidence="8">CCUG 49679</strain>
    </source>
</reference>
<sequence>MKLAVSTRERIIIAVCLSYMLLFVYAAVSKLADYQVFLRQLGMSPVLTSHASWLAWVVPAAEILLSLLLAFRRTRTAGLFGCLCLMASFTMYIYLILNHASHVPCSCGGILEKMGWIEHFYFNLAFMILALLALILDAPQDSQFNIMKGFQLLILLGGVMLSSGLTLSLFIISERIVHYENRFERRYPHPAVSEIAREPLPHNSYYVAGFSKSRVYLGNVTAPLHVISCSYKLKDFESYEIKLDTAGMSFSTAQVRVQDDKFYLYNGTVPYVFDGSVRDWLAVRSEGNPKRFTLAEIMGKEMAVRTFSESGEHILGVQRLSSEAAPRYNEAMLHKQADGIFDTDGVLLSGDGKFVYLYYYRNEFLVSDASLKIALRGNTIDTTSRAQVTIAETWQGLRQMGQAPLLVNRRAALEGSYLFVNSQLPGKGDFGKLWKQASIIDVYDIRDGSYRFSFPLYDIDGQKLESFRIIRNHIFLINEKWIVRYDLEKGLVDGP</sequence>
<gene>
    <name evidence="7" type="ORF">ACFPVY_02300</name>
</gene>
<keyword evidence="4 5" id="KW-0472">Membrane</keyword>
<keyword evidence="8" id="KW-1185">Reference proteome</keyword>
<dbReference type="Proteomes" id="UP001596287">
    <property type="component" value="Unassembled WGS sequence"/>
</dbReference>
<dbReference type="EMBL" id="JBHSQB010000003">
    <property type="protein sequence ID" value="MFC6095462.1"/>
    <property type="molecule type" value="Genomic_DNA"/>
</dbReference>
<proteinExistence type="predicted"/>
<protein>
    <submittedName>
        <fullName evidence="7">DoxX family protein</fullName>
    </submittedName>
</protein>
<feature type="transmembrane region" description="Helical" evidence="5">
    <location>
        <begin position="78"/>
        <end position="100"/>
    </location>
</feature>
<evidence type="ECO:0000256" key="5">
    <source>
        <dbReference type="SAM" id="Phobius"/>
    </source>
</evidence>